<dbReference type="Proteomes" id="UP000246132">
    <property type="component" value="Unassembled WGS sequence"/>
</dbReference>
<comment type="caution">
    <text evidence="3">The sequence shown here is derived from an EMBL/GenBank/DDBJ whole genome shotgun (WGS) entry which is preliminary data.</text>
</comment>
<evidence type="ECO:0000259" key="2">
    <source>
        <dbReference type="Pfam" id="PF20061"/>
    </source>
</evidence>
<feature type="domain" description="DUF6460" evidence="2">
    <location>
        <begin position="50"/>
        <end position="85"/>
    </location>
</feature>
<feature type="transmembrane region" description="Helical" evidence="1">
    <location>
        <begin position="61"/>
        <end position="82"/>
    </location>
</feature>
<evidence type="ECO:0000313" key="4">
    <source>
        <dbReference type="Proteomes" id="UP000246132"/>
    </source>
</evidence>
<proteinExistence type="predicted"/>
<dbReference type="OrthoDB" id="8480887at2"/>
<name>A0A3A8AKC3_9HYPH</name>
<sequence length="88" mass="9818">MNTRQVLGDTVGRTVIKLVVVSFLVGAVMNVFGLAPLDIWWGLRDFAVNLWQSGWAALGRFGDWLILGASIVIPLFILARLLSYRSER</sequence>
<keyword evidence="1" id="KW-0812">Transmembrane</keyword>
<dbReference type="Pfam" id="PF20061">
    <property type="entry name" value="DUF6460"/>
    <property type="match status" value="1"/>
</dbReference>
<keyword evidence="4" id="KW-1185">Reference proteome</keyword>
<dbReference type="EMBL" id="QFWV02000004">
    <property type="protein sequence ID" value="RKF07114.1"/>
    <property type="molecule type" value="Genomic_DNA"/>
</dbReference>
<reference evidence="3 4" key="1">
    <citation type="journal article" date="2018" name="Int. J. Syst. Bacteriol.">
        <title>Oceaniradius stylonemae gen. nov., sp. nov., isolated from a red alga, Stylonema cornu-cervi.</title>
        <authorList>
            <person name="Jeong S."/>
        </authorList>
    </citation>
    <scope>NUCLEOTIDE SEQUENCE [LARGE SCALE GENOMIC DNA]</scope>
    <source>
        <strain evidence="3 4">StC1</strain>
    </source>
</reference>
<gene>
    <name evidence="3" type="ORF">DEM25_004465</name>
</gene>
<evidence type="ECO:0000256" key="1">
    <source>
        <dbReference type="SAM" id="Phobius"/>
    </source>
</evidence>
<organism evidence="3 4">
    <name type="scientific">Oceaniradius stylonematis</name>
    <dbReference type="NCBI Taxonomy" id="2184161"/>
    <lineage>
        <taxon>Bacteria</taxon>
        <taxon>Pseudomonadati</taxon>
        <taxon>Pseudomonadota</taxon>
        <taxon>Alphaproteobacteria</taxon>
        <taxon>Hyphomicrobiales</taxon>
        <taxon>Ahrensiaceae</taxon>
        <taxon>Oceaniradius</taxon>
    </lineage>
</organism>
<dbReference type="InterPro" id="IPR045594">
    <property type="entry name" value="DUF6460"/>
</dbReference>
<keyword evidence="1" id="KW-0472">Membrane</keyword>
<protein>
    <recommendedName>
        <fullName evidence="2">DUF6460 domain-containing protein</fullName>
    </recommendedName>
</protein>
<evidence type="ECO:0000313" key="3">
    <source>
        <dbReference type="EMBL" id="RKF07114.1"/>
    </source>
</evidence>
<keyword evidence="1" id="KW-1133">Transmembrane helix</keyword>
<accession>A0A3A8AKC3</accession>
<dbReference type="RefSeq" id="WP_109766883.1">
    <property type="nucleotide sequence ID" value="NZ_QFWV02000004.1"/>
</dbReference>
<dbReference type="AlphaFoldDB" id="A0A3A8AKC3"/>
<feature type="transmembrane region" description="Helical" evidence="1">
    <location>
        <begin position="20"/>
        <end position="41"/>
    </location>
</feature>